<feature type="domain" description="IF140/IFT172/WDR19 TPR" evidence="10">
    <location>
        <begin position="70"/>
        <end position="206"/>
    </location>
</feature>
<evidence type="ECO:0000259" key="10">
    <source>
        <dbReference type="Pfam" id="PF24762"/>
    </source>
</evidence>
<dbReference type="GO" id="GO:0035721">
    <property type="term" value="P:intraciliary retrograde transport"/>
    <property type="evidence" value="ECO:0007669"/>
    <property type="project" value="InterPro"/>
</dbReference>
<reference evidence="11" key="2">
    <citation type="submission" date="2025-09" db="UniProtKB">
        <authorList>
            <consortium name="Ensembl"/>
        </authorList>
    </citation>
    <scope>IDENTIFICATION</scope>
</reference>
<evidence type="ECO:0000256" key="3">
    <source>
        <dbReference type="ARBA" id="ARBA00022574"/>
    </source>
</evidence>
<dbReference type="Ensembl" id="ENSEBUT00000010016.1">
    <property type="protein sequence ID" value="ENSEBUP00000009492.1"/>
    <property type="gene ID" value="ENSEBUG00000006074.1"/>
</dbReference>
<evidence type="ECO:0000256" key="2">
    <source>
        <dbReference type="ARBA" id="ARBA00022490"/>
    </source>
</evidence>
<evidence type="ECO:0000259" key="9">
    <source>
        <dbReference type="Pfam" id="PF23145"/>
    </source>
</evidence>
<dbReference type="Pfam" id="PF23145">
    <property type="entry name" value="Zf_2nd_IFT121"/>
    <property type="match status" value="1"/>
</dbReference>
<accession>A0A8C4Q3T5</accession>
<dbReference type="InterPro" id="IPR040379">
    <property type="entry name" value="WDR19/dyf-2"/>
</dbReference>
<dbReference type="Pfam" id="PF23146">
    <property type="entry name" value="Zf_IFT144_1st"/>
    <property type="match status" value="1"/>
</dbReference>
<keyword evidence="3" id="KW-0853">WD repeat</keyword>
<dbReference type="Gene3D" id="1.25.40.470">
    <property type="match status" value="1"/>
</dbReference>
<keyword evidence="8" id="KW-0966">Cell projection</keyword>
<evidence type="ECO:0000313" key="12">
    <source>
        <dbReference type="Proteomes" id="UP000694388"/>
    </source>
</evidence>
<keyword evidence="12" id="KW-1185">Reference proteome</keyword>
<comment type="subcellular location">
    <subcellularLocation>
        <location evidence="1">Cytoplasm</location>
        <location evidence="1">Cytoskeleton</location>
        <location evidence="1">Cilium basal body</location>
    </subcellularLocation>
</comment>
<keyword evidence="2" id="KW-0963">Cytoplasm</keyword>
<reference evidence="11" key="1">
    <citation type="submission" date="2025-08" db="UniProtKB">
        <authorList>
            <consortium name="Ensembl"/>
        </authorList>
    </citation>
    <scope>IDENTIFICATION</scope>
</reference>
<sequence>MQCRLGTFISACWECEARCGPGIDASQPNRAKRLRSYTEGYERTRLVTYCDKYLLPKFCSSMRKPRKLTTSYKEAAEAYEKAKDHDNHIRMLLEHLGQPEAAMRVAQQNHSLTGAKMVARFLLKLGDYSTAIHFLAMSQCGEEAFQLAQKHGQMETYAEIIGPNATAEELQSIALHFEEENKHHLAGKFFLRSGKYAKALKHFLSHHTGEDHSSLDLAIETISLAKDEVLKSQLIDYLMGETDGIPKDAHYLFRLYMALDQHEEAARTAIIITREEQAQGNYRSAHDMLFSMYQTLGAQRAPAEMAANLLLLHSYVLVKVHIKIGNHLKGAHLLMRVAKNISKFPMHVVPILTSTVIECHRARLHMSAFSYASMLMRPEYRNKIDAKYTKRIEAVVRRPNSYELEENNSPCPFCNHSVPTNELFCPACKNNIPYCIASGQHMVRDNWSVCPHCNFPACYSEFTSLLETESTCPMCSQALIPEDIHLIADPTAYLQAIGTHD</sequence>
<keyword evidence="6" id="KW-0969">Cilium</keyword>
<evidence type="ECO:0000256" key="5">
    <source>
        <dbReference type="ARBA" id="ARBA00022794"/>
    </source>
</evidence>
<dbReference type="AlphaFoldDB" id="A0A8C4Q3T5"/>
<dbReference type="GO" id="GO:0060271">
    <property type="term" value="P:cilium assembly"/>
    <property type="evidence" value="ECO:0007669"/>
    <property type="project" value="TreeGrafter"/>
</dbReference>
<feature type="domain" description="IFT121-like zinc finger" evidence="9">
    <location>
        <begin position="433"/>
        <end position="478"/>
    </location>
</feature>
<dbReference type="GeneTree" id="ENSGT00590000083165"/>
<keyword evidence="7" id="KW-0206">Cytoskeleton</keyword>
<dbReference type="InterPro" id="IPR056168">
    <property type="entry name" value="TPR_IF140/IFT172/WDR19"/>
</dbReference>
<evidence type="ECO:0000256" key="1">
    <source>
        <dbReference type="ARBA" id="ARBA00004120"/>
    </source>
</evidence>
<dbReference type="PANTHER" id="PTHR14920">
    <property type="entry name" value="OSMOTIC AVOIDANCE ABNORMAL PROTEIN 1/WD REPEAT MEMBRANE PROTEIN"/>
    <property type="match status" value="1"/>
</dbReference>
<dbReference type="GO" id="GO:0030991">
    <property type="term" value="C:intraciliary transport particle A"/>
    <property type="evidence" value="ECO:0007669"/>
    <property type="project" value="TreeGrafter"/>
</dbReference>
<dbReference type="GO" id="GO:0005929">
    <property type="term" value="C:cilium"/>
    <property type="evidence" value="ECO:0007669"/>
    <property type="project" value="TreeGrafter"/>
</dbReference>
<keyword evidence="4" id="KW-0677">Repeat</keyword>
<evidence type="ECO:0000256" key="4">
    <source>
        <dbReference type="ARBA" id="ARBA00022737"/>
    </source>
</evidence>
<dbReference type="InterPro" id="IPR056170">
    <property type="entry name" value="Znf_IFT121-like"/>
</dbReference>
<dbReference type="Proteomes" id="UP000694388">
    <property type="component" value="Unplaced"/>
</dbReference>
<proteinExistence type="predicted"/>
<protein>
    <recommendedName>
        <fullName evidence="13">WD repeat-containing protein 19</fullName>
    </recommendedName>
</protein>
<evidence type="ECO:0000256" key="7">
    <source>
        <dbReference type="ARBA" id="ARBA00023212"/>
    </source>
</evidence>
<evidence type="ECO:0000313" key="11">
    <source>
        <dbReference type="Ensembl" id="ENSEBUP00000009492.1"/>
    </source>
</evidence>
<keyword evidence="5" id="KW-0970">Cilium biogenesis/degradation</keyword>
<evidence type="ECO:0000256" key="6">
    <source>
        <dbReference type="ARBA" id="ARBA00023069"/>
    </source>
</evidence>
<evidence type="ECO:0000256" key="8">
    <source>
        <dbReference type="ARBA" id="ARBA00023273"/>
    </source>
</evidence>
<name>A0A8C4Q3T5_EPTBU</name>
<organism evidence="11 12">
    <name type="scientific">Eptatretus burgeri</name>
    <name type="common">Inshore hagfish</name>
    <dbReference type="NCBI Taxonomy" id="7764"/>
    <lineage>
        <taxon>Eukaryota</taxon>
        <taxon>Metazoa</taxon>
        <taxon>Chordata</taxon>
        <taxon>Craniata</taxon>
        <taxon>Vertebrata</taxon>
        <taxon>Cyclostomata</taxon>
        <taxon>Myxini</taxon>
        <taxon>Myxiniformes</taxon>
        <taxon>Myxinidae</taxon>
        <taxon>Eptatretinae</taxon>
        <taxon>Eptatretus</taxon>
    </lineage>
</organism>
<dbReference type="PANTHER" id="PTHR14920:SF0">
    <property type="entry name" value="WD REPEAT DOMAIN 19"/>
    <property type="match status" value="1"/>
</dbReference>
<dbReference type="Pfam" id="PF24762">
    <property type="entry name" value="TPR_IF140-IFT172"/>
    <property type="match status" value="1"/>
</dbReference>
<evidence type="ECO:0008006" key="13">
    <source>
        <dbReference type="Google" id="ProtNLM"/>
    </source>
</evidence>